<reference evidence="2 3" key="1">
    <citation type="submission" date="2019-03" db="EMBL/GenBank/DDBJ databases">
        <title>Single cell metagenomics reveals metabolic interactions within the superorganism composed of flagellate Streblomastix strix and complex community of Bacteroidetes bacteria on its surface.</title>
        <authorList>
            <person name="Treitli S.C."/>
            <person name="Kolisko M."/>
            <person name="Husnik F."/>
            <person name="Keeling P."/>
            <person name="Hampl V."/>
        </authorList>
    </citation>
    <scope>NUCLEOTIDE SEQUENCE [LARGE SCALE GENOMIC DNA]</scope>
    <source>
        <strain evidence="2">ST1C</strain>
    </source>
</reference>
<organism evidence="2 3">
    <name type="scientific">Streblomastix strix</name>
    <dbReference type="NCBI Taxonomy" id="222440"/>
    <lineage>
        <taxon>Eukaryota</taxon>
        <taxon>Metamonada</taxon>
        <taxon>Preaxostyla</taxon>
        <taxon>Oxymonadida</taxon>
        <taxon>Streblomastigidae</taxon>
        <taxon>Streblomastix</taxon>
    </lineage>
</organism>
<proteinExistence type="predicted"/>
<name>A0A5J4UTZ4_9EUKA</name>
<protein>
    <submittedName>
        <fullName evidence="2">Uncharacterized protein</fullName>
    </submittedName>
</protein>
<evidence type="ECO:0000313" key="3">
    <source>
        <dbReference type="Proteomes" id="UP000324800"/>
    </source>
</evidence>
<evidence type="ECO:0000256" key="1">
    <source>
        <dbReference type="SAM" id="MobiDB-lite"/>
    </source>
</evidence>
<gene>
    <name evidence="2" type="ORF">EZS28_030679</name>
</gene>
<dbReference type="EMBL" id="SNRW01012463">
    <property type="protein sequence ID" value="KAA6373793.1"/>
    <property type="molecule type" value="Genomic_DNA"/>
</dbReference>
<dbReference type="AlphaFoldDB" id="A0A5J4UTZ4"/>
<accession>A0A5J4UTZ4</accession>
<sequence length="241" mass="27278">MEEMANIDLSVSIIDDQEQRAAVCIPPKQTDLENISNKVQRTLQTYSRLRIGSKLIRNILAHILKDLFKHLEYKLQLQTALDMYLLQNQQHKGLMRGQQKFYIHHTPDLKMIKKFQILAVNKEQNSIASALVRNHGEKQATQIISKQRGDSRISDGDGLQQSPLGDDLQLSPQKTLASPLSLPIISTQPIFEAESTNDHDNAKVQNSQMQQDNQNVEPQDEAQNSRMTKDSDRAITSGALK</sequence>
<evidence type="ECO:0000313" key="2">
    <source>
        <dbReference type="EMBL" id="KAA6373793.1"/>
    </source>
</evidence>
<comment type="caution">
    <text evidence="2">The sequence shown here is derived from an EMBL/GenBank/DDBJ whole genome shotgun (WGS) entry which is preliminary data.</text>
</comment>
<feature type="region of interest" description="Disordered" evidence="1">
    <location>
        <begin position="138"/>
        <end position="175"/>
    </location>
</feature>
<feature type="region of interest" description="Disordered" evidence="1">
    <location>
        <begin position="193"/>
        <end position="241"/>
    </location>
</feature>
<dbReference type="Proteomes" id="UP000324800">
    <property type="component" value="Unassembled WGS sequence"/>
</dbReference>
<feature type="compositionally biased region" description="Polar residues" evidence="1">
    <location>
        <begin position="203"/>
        <end position="226"/>
    </location>
</feature>